<accession>A0AA48HG98</accession>
<evidence type="ECO:0000256" key="4">
    <source>
        <dbReference type="ARBA" id="ARBA00022475"/>
    </source>
</evidence>
<dbReference type="KEGG" id="pmaw:MACH26_13770"/>
<dbReference type="Proteomes" id="UP001333710">
    <property type="component" value="Chromosome"/>
</dbReference>
<dbReference type="AlphaFoldDB" id="A0AA48HG98"/>
<dbReference type="GO" id="GO:0005524">
    <property type="term" value="F:ATP binding"/>
    <property type="evidence" value="ECO:0007669"/>
    <property type="project" value="UniProtKB-KW"/>
</dbReference>
<comment type="catalytic activity">
    <reaction evidence="1">
        <text>ATP + protein L-histidine = ADP + protein N-phospho-L-histidine.</text>
        <dbReference type="EC" id="2.7.13.3"/>
    </reaction>
</comment>
<dbReference type="SUPFAM" id="SSF55874">
    <property type="entry name" value="ATPase domain of HSP90 chaperone/DNA topoisomerase II/histidine kinase"/>
    <property type="match status" value="1"/>
</dbReference>
<protein>
    <recommendedName>
        <fullName evidence="3">histidine kinase</fullName>
        <ecNumber evidence="3">2.7.13.3</ecNumber>
    </recommendedName>
</protein>
<dbReference type="InterPro" id="IPR050980">
    <property type="entry name" value="2C_sensor_his_kinase"/>
</dbReference>
<sequence length="428" mass="49064">MRLPKMGLYARFFLLFNVTTVLLAGFITLGFFTYSEAEIKDSILANHEQIYEKLTRFHDKDIDVNQIRAEFDQPMVDVKVTRGEQIWTTWDNFPDIENILSNAEPIEQVYFAKYRFRYYLIANKGDTWVALTTLPASLLFAPGWMEYWPWFAALGVFVLSYRALRRWLTPITEATRCAQRVSQGQFHYRIHKHPNTELAELTHGLNKMAADLQQLFDAKSELLLAISHELRTPMARMKISLAMLEESTVSAELNKDITQMDRLIEQLLEAERLEQGHKVLHLSNYYLPSLIDELLAEQDNAEFIKVNADIPEEAIQLDIGRIKFLLRNLLKNAITYAPGGSETKLSVTQTDSDFIFTVNDRGPGIPEALQDKIFEPFYRVEKIENRSHEGVGLGLYLCRKIALAHNGTLTVKSQPGTGSEFVLSLPKI</sequence>
<gene>
    <name evidence="13" type="ORF">MACH26_13770</name>
</gene>
<dbReference type="InterPro" id="IPR004358">
    <property type="entry name" value="Sig_transdc_His_kin-like_C"/>
</dbReference>
<evidence type="ECO:0000256" key="2">
    <source>
        <dbReference type="ARBA" id="ARBA00004651"/>
    </source>
</evidence>
<feature type="domain" description="HAMP" evidence="12">
    <location>
        <begin position="165"/>
        <end position="217"/>
    </location>
</feature>
<dbReference type="SMART" id="SM00387">
    <property type="entry name" value="HATPase_c"/>
    <property type="match status" value="1"/>
</dbReference>
<dbReference type="EMBL" id="AP027272">
    <property type="protein sequence ID" value="BDX05856.1"/>
    <property type="molecule type" value="Genomic_DNA"/>
</dbReference>
<dbReference type="Pfam" id="PF00512">
    <property type="entry name" value="HisKA"/>
    <property type="match status" value="1"/>
</dbReference>
<evidence type="ECO:0000259" key="11">
    <source>
        <dbReference type="PROSITE" id="PS50109"/>
    </source>
</evidence>
<dbReference type="PROSITE" id="PS50885">
    <property type="entry name" value="HAMP"/>
    <property type="match status" value="1"/>
</dbReference>
<comment type="subcellular location">
    <subcellularLocation>
        <location evidence="2">Cell membrane</location>
        <topology evidence="2">Multi-pass membrane protein</topology>
    </subcellularLocation>
</comment>
<dbReference type="RefSeq" id="WP_338291855.1">
    <property type="nucleotide sequence ID" value="NZ_AP027272.1"/>
</dbReference>
<dbReference type="GO" id="GO:0005886">
    <property type="term" value="C:plasma membrane"/>
    <property type="evidence" value="ECO:0007669"/>
    <property type="project" value="UniProtKB-SubCell"/>
</dbReference>
<dbReference type="PRINTS" id="PR00344">
    <property type="entry name" value="BCTRLSENSOR"/>
</dbReference>
<organism evidence="13 14">
    <name type="scientific">Planctobacterium marinum</name>
    <dbReference type="NCBI Taxonomy" id="1631968"/>
    <lineage>
        <taxon>Bacteria</taxon>
        <taxon>Pseudomonadati</taxon>
        <taxon>Pseudomonadota</taxon>
        <taxon>Gammaproteobacteria</taxon>
        <taxon>Alteromonadales</taxon>
        <taxon>Alteromonadaceae</taxon>
        <taxon>Planctobacterium</taxon>
    </lineage>
</organism>
<keyword evidence="14" id="KW-1185">Reference proteome</keyword>
<keyword evidence="10" id="KW-0472">Membrane</keyword>
<dbReference type="FunFam" id="3.30.565.10:FF:000006">
    <property type="entry name" value="Sensor histidine kinase WalK"/>
    <property type="match status" value="1"/>
</dbReference>
<evidence type="ECO:0000256" key="3">
    <source>
        <dbReference type="ARBA" id="ARBA00012438"/>
    </source>
</evidence>
<dbReference type="SMART" id="SM00388">
    <property type="entry name" value="HisKA"/>
    <property type="match status" value="1"/>
</dbReference>
<keyword evidence="6" id="KW-0808">Transferase</keyword>
<dbReference type="InterPro" id="IPR003660">
    <property type="entry name" value="HAMP_dom"/>
</dbReference>
<evidence type="ECO:0000256" key="7">
    <source>
        <dbReference type="ARBA" id="ARBA00022741"/>
    </source>
</evidence>
<evidence type="ECO:0000256" key="8">
    <source>
        <dbReference type="ARBA" id="ARBA00022777"/>
    </source>
</evidence>
<dbReference type="InterPro" id="IPR005467">
    <property type="entry name" value="His_kinase_dom"/>
</dbReference>
<dbReference type="CDD" id="cd00082">
    <property type="entry name" value="HisKA"/>
    <property type="match status" value="1"/>
</dbReference>
<keyword evidence="10" id="KW-1133">Transmembrane helix</keyword>
<dbReference type="PANTHER" id="PTHR44936:SF10">
    <property type="entry name" value="SENSOR PROTEIN RSTB"/>
    <property type="match status" value="1"/>
</dbReference>
<evidence type="ECO:0000259" key="12">
    <source>
        <dbReference type="PROSITE" id="PS50885"/>
    </source>
</evidence>
<dbReference type="CDD" id="cd00075">
    <property type="entry name" value="HATPase"/>
    <property type="match status" value="1"/>
</dbReference>
<dbReference type="InterPro" id="IPR003594">
    <property type="entry name" value="HATPase_dom"/>
</dbReference>
<feature type="transmembrane region" description="Helical" evidence="10">
    <location>
        <begin position="12"/>
        <end position="34"/>
    </location>
</feature>
<dbReference type="GO" id="GO:0000155">
    <property type="term" value="F:phosphorelay sensor kinase activity"/>
    <property type="evidence" value="ECO:0007669"/>
    <property type="project" value="InterPro"/>
</dbReference>
<dbReference type="EC" id="2.7.13.3" evidence="3"/>
<keyword evidence="9" id="KW-0067">ATP-binding</keyword>
<dbReference type="PANTHER" id="PTHR44936">
    <property type="entry name" value="SENSOR PROTEIN CREC"/>
    <property type="match status" value="1"/>
</dbReference>
<evidence type="ECO:0000313" key="14">
    <source>
        <dbReference type="Proteomes" id="UP001333710"/>
    </source>
</evidence>
<dbReference type="InterPro" id="IPR003661">
    <property type="entry name" value="HisK_dim/P_dom"/>
</dbReference>
<evidence type="ECO:0000256" key="1">
    <source>
        <dbReference type="ARBA" id="ARBA00000085"/>
    </source>
</evidence>
<dbReference type="SUPFAM" id="SSF47384">
    <property type="entry name" value="Homodimeric domain of signal transducing histidine kinase"/>
    <property type="match status" value="1"/>
</dbReference>
<name>A0AA48HG98_9ALTE</name>
<dbReference type="SUPFAM" id="SSF158472">
    <property type="entry name" value="HAMP domain-like"/>
    <property type="match status" value="1"/>
</dbReference>
<dbReference type="Pfam" id="PF00672">
    <property type="entry name" value="HAMP"/>
    <property type="match status" value="1"/>
</dbReference>
<evidence type="ECO:0000256" key="6">
    <source>
        <dbReference type="ARBA" id="ARBA00022679"/>
    </source>
</evidence>
<evidence type="ECO:0000256" key="5">
    <source>
        <dbReference type="ARBA" id="ARBA00022553"/>
    </source>
</evidence>
<dbReference type="Gene3D" id="1.10.287.130">
    <property type="match status" value="1"/>
</dbReference>
<dbReference type="InterPro" id="IPR036890">
    <property type="entry name" value="HATPase_C_sf"/>
</dbReference>
<proteinExistence type="predicted"/>
<reference evidence="13" key="1">
    <citation type="submission" date="2023-01" db="EMBL/GenBank/DDBJ databases">
        <title>Complete genome sequence of Planctobacterium marinum strain Dej080120_11.</title>
        <authorList>
            <person name="Ueki S."/>
            <person name="Maruyama F."/>
        </authorList>
    </citation>
    <scope>NUCLEOTIDE SEQUENCE</scope>
    <source>
        <strain evidence="13">Dej080120_11</strain>
    </source>
</reference>
<dbReference type="SMART" id="SM00304">
    <property type="entry name" value="HAMP"/>
    <property type="match status" value="1"/>
</dbReference>
<dbReference type="CDD" id="cd06225">
    <property type="entry name" value="HAMP"/>
    <property type="match status" value="1"/>
</dbReference>
<dbReference type="Gene3D" id="3.30.565.10">
    <property type="entry name" value="Histidine kinase-like ATPase, C-terminal domain"/>
    <property type="match status" value="1"/>
</dbReference>
<dbReference type="Pfam" id="PF02518">
    <property type="entry name" value="HATPase_c"/>
    <property type="match status" value="1"/>
</dbReference>
<dbReference type="InterPro" id="IPR036097">
    <property type="entry name" value="HisK_dim/P_sf"/>
</dbReference>
<evidence type="ECO:0000256" key="9">
    <source>
        <dbReference type="ARBA" id="ARBA00022840"/>
    </source>
</evidence>
<keyword evidence="4" id="KW-1003">Cell membrane</keyword>
<keyword evidence="5" id="KW-0597">Phosphoprotein</keyword>
<dbReference type="PROSITE" id="PS50109">
    <property type="entry name" value="HIS_KIN"/>
    <property type="match status" value="1"/>
</dbReference>
<evidence type="ECO:0000256" key="10">
    <source>
        <dbReference type="SAM" id="Phobius"/>
    </source>
</evidence>
<feature type="domain" description="Histidine kinase" evidence="11">
    <location>
        <begin position="225"/>
        <end position="428"/>
    </location>
</feature>
<keyword evidence="7" id="KW-0547">Nucleotide-binding</keyword>
<evidence type="ECO:0000313" key="13">
    <source>
        <dbReference type="EMBL" id="BDX05856.1"/>
    </source>
</evidence>
<keyword evidence="10" id="KW-0812">Transmembrane</keyword>
<keyword evidence="8" id="KW-0418">Kinase</keyword>